<keyword evidence="5" id="KW-0832">Ubl conjugation</keyword>
<dbReference type="CDD" id="cd13733">
    <property type="entry name" value="SPRY_PRY_C-I_1"/>
    <property type="match status" value="1"/>
</dbReference>
<evidence type="ECO:0000256" key="1">
    <source>
        <dbReference type="ARBA" id="ARBA00004479"/>
    </source>
</evidence>
<dbReference type="AlphaFoldDB" id="A0A6J3H9J3"/>
<dbReference type="PANTHER" id="PTHR24100:SF108">
    <property type="entry name" value="BUTYROPHILIN-LIKE PROTEIN 8"/>
    <property type="match status" value="1"/>
</dbReference>
<feature type="domain" description="Ig-like" evidence="11">
    <location>
        <begin position="138"/>
        <end position="222"/>
    </location>
</feature>
<dbReference type="InterPro" id="IPR050504">
    <property type="entry name" value="IgSF_BTN/MOG"/>
</dbReference>
<dbReference type="CDD" id="cd05713">
    <property type="entry name" value="IgV_MOG_like"/>
    <property type="match status" value="1"/>
</dbReference>
<dbReference type="GeneID" id="116544718"/>
<dbReference type="InterPro" id="IPR003599">
    <property type="entry name" value="Ig_sub"/>
</dbReference>
<dbReference type="SUPFAM" id="SSF49899">
    <property type="entry name" value="Concanavalin A-like lectins/glucanases"/>
    <property type="match status" value="1"/>
</dbReference>
<dbReference type="UniPathway" id="UPA00143"/>
<accession>A0A6J3H9J3</accession>
<evidence type="ECO:0000259" key="11">
    <source>
        <dbReference type="PROSITE" id="PS50835"/>
    </source>
</evidence>
<dbReference type="PRINTS" id="PR01407">
    <property type="entry name" value="BUTYPHLNCDUF"/>
</dbReference>
<feature type="signal peptide" evidence="9">
    <location>
        <begin position="1"/>
        <end position="17"/>
    </location>
</feature>
<dbReference type="Pfam" id="PF13765">
    <property type="entry name" value="PRY"/>
    <property type="match status" value="1"/>
</dbReference>
<dbReference type="InterPro" id="IPR006574">
    <property type="entry name" value="PRY"/>
</dbReference>
<keyword evidence="12" id="KW-1185">Reference proteome</keyword>
<dbReference type="InterPro" id="IPR003877">
    <property type="entry name" value="SPRY_dom"/>
</dbReference>
<dbReference type="Pfam" id="PF00622">
    <property type="entry name" value="SPRY"/>
    <property type="match status" value="1"/>
</dbReference>
<dbReference type="FunFam" id="2.60.40.10:FF:000088">
    <property type="entry name" value="Butyrophilin subfamily 1 member A1"/>
    <property type="match status" value="1"/>
</dbReference>
<evidence type="ECO:0000256" key="9">
    <source>
        <dbReference type="SAM" id="SignalP"/>
    </source>
</evidence>
<dbReference type="FunFam" id="2.60.40.10:FF:000208">
    <property type="entry name" value="Butyrophilin subfamily 1 member A1"/>
    <property type="match status" value="1"/>
</dbReference>
<keyword evidence="6" id="KW-1133">Transmembrane helix</keyword>
<proteinExistence type="inferred from homology"/>
<dbReference type="GO" id="GO:0001817">
    <property type="term" value="P:regulation of cytokine production"/>
    <property type="evidence" value="ECO:0007669"/>
    <property type="project" value="TreeGrafter"/>
</dbReference>
<feature type="domain" description="B30.2/SPRY" evidence="10">
    <location>
        <begin position="270"/>
        <end position="461"/>
    </location>
</feature>
<sequence length="505" mass="57229">MALMLSLVLSLLKLGSGQWQVFGPGKPVQALVGEDAVFSCFLSPETNAEATEVRFFRGQISSVVYLYRKGKDQPSMQMPQYQARTKLVKDSIAEGRVSLRLENITVLDAGLYGCWIGSQSYHQEAVWELQVSALGSVPLISIMAYVDRGIQLLCRSSGWFPRPTAKWKGPQGQELSTDSRTNMDMHGLFDVEISLTVQENAGTISCSMRPAHLSQEVESRVQIGDTFFQPVSWALAVKVLGILCSGLFFGIVGLKIFFSKFQGKIQAELDRRRKCRQAELREARKHAVEVTLDPETAHPQLCVSYLKTVTHRTALQEVPYSEKRFTRKSVVASQSFQAEKHYWEVDVGYSTWWYVGVCRDDVDRKQKYVTLSPNNGYWVLGLKKLHFTFNPHLINLFPRIPPTRIGIFLDYEGGTISFFNINDQTLIYTLTCRFEGLLRPYVEHKRNNGTLIVICPLSQESEREASSQSAFTTLEAYNSESFSQLATPFLPRSDEQDESHLTFFF</sequence>
<evidence type="ECO:0000256" key="5">
    <source>
        <dbReference type="ARBA" id="ARBA00022843"/>
    </source>
</evidence>
<evidence type="ECO:0000256" key="2">
    <source>
        <dbReference type="ARBA" id="ARBA00007591"/>
    </source>
</evidence>
<keyword evidence="7" id="KW-0472">Membrane</keyword>
<keyword evidence="4 9" id="KW-0732">Signal</keyword>
<evidence type="ECO:0000256" key="3">
    <source>
        <dbReference type="ARBA" id="ARBA00022692"/>
    </source>
</evidence>
<evidence type="ECO:0000313" key="13">
    <source>
        <dbReference type="RefSeq" id="XP_032127198.1"/>
    </source>
</evidence>
<comment type="similarity">
    <text evidence="2">Belongs to the immunoglobulin superfamily. BTN/MOG family.</text>
</comment>
<name>A0A6J3H9J3_SAPAP</name>
<dbReference type="InterPro" id="IPR013320">
    <property type="entry name" value="ConA-like_dom_sf"/>
</dbReference>
<keyword evidence="3" id="KW-0812">Transmembrane</keyword>
<evidence type="ECO:0000256" key="6">
    <source>
        <dbReference type="ARBA" id="ARBA00022989"/>
    </source>
</evidence>
<dbReference type="PANTHER" id="PTHR24100">
    <property type="entry name" value="BUTYROPHILIN"/>
    <property type="match status" value="1"/>
</dbReference>
<keyword evidence="8" id="KW-0393">Immunoglobulin domain</keyword>
<dbReference type="GO" id="GO:0016567">
    <property type="term" value="P:protein ubiquitination"/>
    <property type="evidence" value="ECO:0007669"/>
    <property type="project" value="UniProtKB-UniPathway"/>
</dbReference>
<protein>
    <submittedName>
        <fullName evidence="13">Butyrophilin-like protein 8</fullName>
    </submittedName>
</protein>
<dbReference type="FunFam" id="2.60.120.920:FF:000073">
    <property type="entry name" value="Butyrophilin like 3"/>
    <property type="match status" value="1"/>
</dbReference>
<dbReference type="SMART" id="SM00589">
    <property type="entry name" value="PRY"/>
    <property type="match status" value="1"/>
</dbReference>
<evidence type="ECO:0000256" key="7">
    <source>
        <dbReference type="ARBA" id="ARBA00023136"/>
    </source>
</evidence>
<dbReference type="SMART" id="SM00449">
    <property type="entry name" value="SPRY"/>
    <property type="match status" value="1"/>
</dbReference>
<dbReference type="PROSITE" id="PS50835">
    <property type="entry name" value="IG_LIKE"/>
    <property type="match status" value="1"/>
</dbReference>
<evidence type="ECO:0000256" key="4">
    <source>
        <dbReference type="ARBA" id="ARBA00022729"/>
    </source>
</evidence>
<organism evidence="12 13">
    <name type="scientific">Sapajus apella</name>
    <name type="common">Brown-capped capuchin</name>
    <name type="synonym">Cebus apella</name>
    <dbReference type="NCBI Taxonomy" id="9515"/>
    <lineage>
        <taxon>Eukaryota</taxon>
        <taxon>Metazoa</taxon>
        <taxon>Chordata</taxon>
        <taxon>Craniata</taxon>
        <taxon>Vertebrata</taxon>
        <taxon>Euteleostomi</taxon>
        <taxon>Mammalia</taxon>
        <taxon>Eutheria</taxon>
        <taxon>Euarchontoglires</taxon>
        <taxon>Primates</taxon>
        <taxon>Haplorrhini</taxon>
        <taxon>Platyrrhini</taxon>
        <taxon>Cebidae</taxon>
        <taxon>Cebinae</taxon>
        <taxon>Sapajus</taxon>
    </lineage>
</organism>
<feature type="chain" id="PRO_5026682764" evidence="9">
    <location>
        <begin position="18"/>
        <end position="505"/>
    </location>
</feature>
<dbReference type="InterPro" id="IPR043136">
    <property type="entry name" value="B30.2/SPRY_sf"/>
</dbReference>
<dbReference type="Gene3D" id="2.60.120.920">
    <property type="match status" value="1"/>
</dbReference>
<evidence type="ECO:0000313" key="12">
    <source>
        <dbReference type="Proteomes" id="UP000504640"/>
    </source>
</evidence>
<dbReference type="SMART" id="SM00409">
    <property type="entry name" value="IG"/>
    <property type="match status" value="1"/>
</dbReference>
<dbReference type="InterPro" id="IPR013106">
    <property type="entry name" value="Ig_V-set"/>
</dbReference>
<dbReference type="InterPro" id="IPR053896">
    <property type="entry name" value="BTN3A2-like_Ig-C"/>
</dbReference>
<dbReference type="PROSITE" id="PS50188">
    <property type="entry name" value="B302_SPRY"/>
    <property type="match status" value="1"/>
</dbReference>
<dbReference type="InterPro" id="IPR013783">
    <property type="entry name" value="Ig-like_fold"/>
</dbReference>
<dbReference type="Gene3D" id="2.60.40.10">
    <property type="entry name" value="Immunoglobulins"/>
    <property type="match status" value="2"/>
</dbReference>
<dbReference type="InterPro" id="IPR003879">
    <property type="entry name" value="Butyrophylin_SPRY"/>
</dbReference>
<gene>
    <name evidence="13" type="primary">LOC116544718</name>
</gene>
<dbReference type="GO" id="GO:0009897">
    <property type="term" value="C:external side of plasma membrane"/>
    <property type="evidence" value="ECO:0007669"/>
    <property type="project" value="TreeGrafter"/>
</dbReference>
<evidence type="ECO:0000259" key="10">
    <source>
        <dbReference type="PROSITE" id="PS50188"/>
    </source>
</evidence>
<dbReference type="Proteomes" id="UP000504640">
    <property type="component" value="Unplaced"/>
</dbReference>
<dbReference type="Pfam" id="PF07686">
    <property type="entry name" value="V-set"/>
    <property type="match status" value="1"/>
</dbReference>
<reference evidence="13" key="1">
    <citation type="submission" date="2025-08" db="UniProtKB">
        <authorList>
            <consortium name="RefSeq"/>
        </authorList>
    </citation>
    <scope>IDENTIFICATION</scope>
    <source>
        <tissue evidence="13">Blood</tissue>
    </source>
</reference>
<comment type="subcellular location">
    <subcellularLocation>
        <location evidence="1">Membrane</location>
        <topology evidence="1">Single-pass type I membrane protein</topology>
    </subcellularLocation>
</comment>
<dbReference type="GO" id="GO:0050852">
    <property type="term" value="P:T cell receptor signaling pathway"/>
    <property type="evidence" value="ECO:0007669"/>
    <property type="project" value="TreeGrafter"/>
</dbReference>
<evidence type="ECO:0000256" key="8">
    <source>
        <dbReference type="ARBA" id="ARBA00023319"/>
    </source>
</evidence>
<dbReference type="RefSeq" id="XP_032127198.1">
    <property type="nucleotide sequence ID" value="XM_032271307.1"/>
</dbReference>
<dbReference type="SUPFAM" id="SSF48726">
    <property type="entry name" value="Immunoglobulin"/>
    <property type="match status" value="2"/>
</dbReference>
<dbReference type="GO" id="GO:0005102">
    <property type="term" value="F:signaling receptor binding"/>
    <property type="evidence" value="ECO:0007669"/>
    <property type="project" value="TreeGrafter"/>
</dbReference>
<dbReference type="InterPro" id="IPR007110">
    <property type="entry name" value="Ig-like_dom"/>
</dbReference>
<dbReference type="InterPro" id="IPR036179">
    <property type="entry name" value="Ig-like_dom_sf"/>
</dbReference>
<dbReference type="InterPro" id="IPR001870">
    <property type="entry name" value="B30.2/SPRY"/>
</dbReference>
<dbReference type="Pfam" id="PF22705">
    <property type="entry name" value="C2-set_3"/>
    <property type="match status" value="1"/>
</dbReference>